<name>T0YEX0_9ZZZZ</name>
<dbReference type="GO" id="GO:0005886">
    <property type="term" value="C:plasma membrane"/>
    <property type="evidence" value="ECO:0007669"/>
    <property type="project" value="TreeGrafter"/>
</dbReference>
<gene>
    <name evidence="1" type="ORF">B1A_18941</name>
</gene>
<evidence type="ECO:0000313" key="1">
    <source>
        <dbReference type="EMBL" id="EQD33951.1"/>
    </source>
</evidence>
<dbReference type="InterPro" id="IPR001036">
    <property type="entry name" value="Acrflvin-R"/>
</dbReference>
<dbReference type="EMBL" id="AUZX01013974">
    <property type="protein sequence ID" value="EQD33951.1"/>
    <property type="molecule type" value="Genomic_DNA"/>
</dbReference>
<feature type="non-terminal residue" evidence="1">
    <location>
        <position position="113"/>
    </location>
</feature>
<dbReference type="PANTHER" id="PTHR32063:SF8">
    <property type="entry name" value="CATION EFFLUX PROTEIN"/>
    <property type="match status" value="1"/>
</dbReference>
<dbReference type="PANTHER" id="PTHR32063">
    <property type="match status" value="1"/>
</dbReference>
<dbReference type="Pfam" id="PF00873">
    <property type="entry name" value="ACR_tran"/>
    <property type="match status" value="1"/>
</dbReference>
<accession>T0YEX0</accession>
<feature type="non-terminal residue" evidence="1">
    <location>
        <position position="1"/>
    </location>
</feature>
<reference evidence="1" key="2">
    <citation type="journal article" date="2014" name="ISME J.">
        <title>Microbial stratification in low pH oxic and suboxic macroscopic growths along an acid mine drainage.</title>
        <authorList>
            <person name="Mendez-Garcia C."/>
            <person name="Mesa V."/>
            <person name="Sprenger R.R."/>
            <person name="Richter M."/>
            <person name="Diez M.S."/>
            <person name="Solano J."/>
            <person name="Bargiela R."/>
            <person name="Golyshina O.V."/>
            <person name="Manteca A."/>
            <person name="Ramos J.L."/>
            <person name="Gallego J.R."/>
            <person name="Llorente I."/>
            <person name="Martins Dos Santos V.A."/>
            <person name="Jensen O.N."/>
            <person name="Pelaez A.I."/>
            <person name="Sanchez J."/>
            <person name="Ferrer M."/>
        </authorList>
    </citation>
    <scope>NUCLEOTIDE SEQUENCE</scope>
</reference>
<sequence>PEKEALLARGLSIWDVVKTLNSQNVIWPAGFAKIGDSSYDVVVNALLGPMKDINNLPVTVKDGKPVFIKDIGVAKDSYRIQTNPVRIDGRKSVYIPLLKQEGANTVKVVNATR</sequence>
<proteinExistence type="predicted"/>
<dbReference type="SUPFAM" id="SSF82714">
    <property type="entry name" value="Multidrug efflux transporter AcrB TolC docking domain, DN and DC subdomains"/>
    <property type="match status" value="1"/>
</dbReference>
<organism evidence="1">
    <name type="scientific">mine drainage metagenome</name>
    <dbReference type="NCBI Taxonomy" id="410659"/>
    <lineage>
        <taxon>unclassified sequences</taxon>
        <taxon>metagenomes</taxon>
        <taxon>ecological metagenomes</taxon>
    </lineage>
</organism>
<dbReference type="AlphaFoldDB" id="T0YEX0"/>
<reference evidence="1" key="1">
    <citation type="submission" date="2013-08" db="EMBL/GenBank/DDBJ databases">
        <authorList>
            <person name="Mendez C."/>
            <person name="Richter M."/>
            <person name="Ferrer M."/>
            <person name="Sanchez J."/>
        </authorList>
    </citation>
    <scope>NUCLEOTIDE SEQUENCE</scope>
</reference>
<dbReference type="GO" id="GO:0042910">
    <property type="term" value="F:xenobiotic transmembrane transporter activity"/>
    <property type="evidence" value="ECO:0007669"/>
    <property type="project" value="TreeGrafter"/>
</dbReference>
<dbReference type="InterPro" id="IPR027463">
    <property type="entry name" value="AcrB_DN_DC_subdom"/>
</dbReference>
<protein>
    <submittedName>
        <fullName evidence="1">Acriflavin resistance protein</fullName>
    </submittedName>
</protein>
<dbReference type="Gene3D" id="3.30.70.1320">
    <property type="entry name" value="Multidrug efflux transporter AcrB pore domain like"/>
    <property type="match status" value="1"/>
</dbReference>
<dbReference type="Gene3D" id="3.30.2090.10">
    <property type="entry name" value="Multidrug efflux transporter AcrB TolC docking domain, DN and DC subdomains"/>
    <property type="match status" value="1"/>
</dbReference>
<comment type="caution">
    <text evidence="1">The sequence shown here is derived from an EMBL/GenBank/DDBJ whole genome shotgun (WGS) entry which is preliminary data.</text>
</comment>